<dbReference type="PANTHER" id="PTHR48090">
    <property type="entry name" value="UNDECAPRENYL-PHOSPHATE 4-DEOXY-4-FORMAMIDO-L-ARABINOSE TRANSFERASE-RELATED"/>
    <property type="match status" value="1"/>
</dbReference>
<dbReference type="AlphaFoldDB" id="A0A6J6Z6U8"/>
<dbReference type="InterPro" id="IPR029044">
    <property type="entry name" value="Nucleotide-diphossugar_trans"/>
</dbReference>
<dbReference type="EMBL" id="CAFABA010000011">
    <property type="protein sequence ID" value="CAB4817149.1"/>
    <property type="molecule type" value="Genomic_DNA"/>
</dbReference>
<dbReference type="Pfam" id="PF08242">
    <property type="entry name" value="Methyltransf_12"/>
    <property type="match status" value="1"/>
</dbReference>
<evidence type="ECO:0000259" key="2">
    <source>
        <dbReference type="Pfam" id="PF08242"/>
    </source>
</evidence>
<evidence type="ECO:0000313" key="3">
    <source>
        <dbReference type="EMBL" id="CAB4817149.1"/>
    </source>
</evidence>
<dbReference type="SUPFAM" id="SSF53448">
    <property type="entry name" value="Nucleotide-diphospho-sugar transferases"/>
    <property type="match status" value="1"/>
</dbReference>
<dbReference type="CDD" id="cd02440">
    <property type="entry name" value="AdoMet_MTases"/>
    <property type="match status" value="1"/>
</dbReference>
<dbReference type="InterPro" id="IPR013217">
    <property type="entry name" value="Methyltransf_12"/>
</dbReference>
<organism evidence="3">
    <name type="scientific">freshwater metagenome</name>
    <dbReference type="NCBI Taxonomy" id="449393"/>
    <lineage>
        <taxon>unclassified sequences</taxon>
        <taxon>metagenomes</taxon>
        <taxon>ecological metagenomes</taxon>
    </lineage>
</organism>
<feature type="domain" description="Glycosyltransferase 2-like" evidence="1">
    <location>
        <begin position="28"/>
        <end position="189"/>
    </location>
</feature>
<evidence type="ECO:0000259" key="1">
    <source>
        <dbReference type="Pfam" id="PF00535"/>
    </source>
</evidence>
<dbReference type="InterPro" id="IPR029063">
    <property type="entry name" value="SAM-dependent_MTases_sf"/>
</dbReference>
<dbReference type="CDD" id="cd04179">
    <property type="entry name" value="DPM_DPG-synthase_like"/>
    <property type="match status" value="1"/>
</dbReference>
<protein>
    <submittedName>
        <fullName evidence="3">Unannotated protein</fullName>
    </submittedName>
</protein>
<dbReference type="SUPFAM" id="SSF53335">
    <property type="entry name" value="S-adenosyl-L-methionine-dependent methyltransferases"/>
    <property type="match status" value="1"/>
</dbReference>
<dbReference type="Pfam" id="PF00535">
    <property type="entry name" value="Glycos_transf_2"/>
    <property type="match status" value="1"/>
</dbReference>
<reference evidence="3" key="1">
    <citation type="submission" date="2020-05" db="EMBL/GenBank/DDBJ databases">
        <authorList>
            <person name="Chiriac C."/>
            <person name="Salcher M."/>
            <person name="Ghai R."/>
            <person name="Kavagutti S V."/>
        </authorList>
    </citation>
    <scope>NUCLEOTIDE SEQUENCE</scope>
</reference>
<proteinExistence type="predicted"/>
<feature type="domain" description="Methyltransferase type 12" evidence="2">
    <location>
        <begin position="303"/>
        <end position="393"/>
    </location>
</feature>
<gene>
    <name evidence="3" type="ORF">UFOPK3139_00445</name>
</gene>
<accession>A0A6J6Z6U8</accession>
<name>A0A6J6Z6U8_9ZZZZ</name>
<dbReference type="InterPro" id="IPR001173">
    <property type="entry name" value="Glyco_trans_2-like"/>
</dbReference>
<dbReference type="Gene3D" id="3.90.550.10">
    <property type="entry name" value="Spore Coat Polysaccharide Biosynthesis Protein SpsA, Chain A"/>
    <property type="match status" value="1"/>
</dbReference>
<dbReference type="PANTHER" id="PTHR48090:SF7">
    <property type="entry name" value="RFBJ PROTEIN"/>
    <property type="match status" value="1"/>
</dbReference>
<dbReference type="InterPro" id="IPR050256">
    <property type="entry name" value="Glycosyltransferase_2"/>
</dbReference>
<dbReference type="Gene3D" id="3.40.50.150">
    <property type="entry name" value="Vaccinia Virus protein VP39"/>
    <property type="match status" value="1"/>
</dbReference>
<sequence>MRSCAQAWGYDPAIMVADALLSGYGSLSVVMPCYNEEATLAEVVERVLASPFTGELIIVDDGSADRTLAIAREVRDPRVRVFAQPFNMGKGAALRRGIQEATLAFVVVQDADLEYDPNEYARLLAPLLEDKADVVYGSRFAGGQDRRVLYFWHSIGNRLLTLFSNALTNLNLTDMETCYKVFRREIIQSIDIVEDRFGFEPEITAKVARGGWRVYEVPVSYQGRTYAEGKKITWRDGVRAIYCMVRYSGLWPRRSSLPSSTTRAFAHADQALEEVLDDLDSSTPNYADWIVSMLEPHLGRRVLEIGAGHGTITARLAIDGRQVVATDLSERCLVELKERFEGHPAVEVRHATVDDLTVDDPFDSVVLVNVLEHIEDDLEVLKQIYARLRPGGKVVIFAPALEALYSRFDDEIGHVRRYRRSQLATTLSRAGFAVPEARYVNMPGAAAWWVLSRQLGLTPTKSYFASTFDRLCVPAIRRFEARRQPPFGQSLLCVGEVPTTA</sequence>